<dbReference type="Pfam" id="PF00005">
    <property type="entry name" value="ABC_tran"/>
    <property type="match status" value="1"/>
</dbReference>
<keyword evidence="6 9" id="KW-0067">ATP-binding</keyword>
<dbReference type="SUPFAM" id="SSF52540">
    <property type="entry name" value="P-loop containing nucleoside triphosphate hydrolases"/>
    <property type="match status" value="1"/>
</dbReference>
<evidence type="ECO:0000256" key="1">
    <source>
        <dbReference type="ARBA" id="ARBA00004417"/>
    </source>
</evidence>
<sequence>MVQVLEVSDLKTVFQTHDGVIHAVNGISFSLDEGELLAVVGESGSGKSVAMMSLMQLLPMPPARIASGRVMFQNQDLVKLSSSGIRHVRGARIGFVFQDPMTSLNPVFTVGYQIMEPLREHMGLNRKQARQRAIELLEIVGIPAASKRIDDYPHQFSGGMRQRVVIAIALACDPKVLIADEPTTALDVTVQAQILELVRDLRQKLGMAIIWITHDLGVAAGIADRVIVMYGGLVVEHAPVQELFANPQHPYTRALLDSLPGRHTADERLRSIGGQPPLLLAEPSSCPFAPRCTHAFDRCRQQNPRLMNVEGRHEVACWWDPETRGPRDVG</sequence>
<keyword evidence="4" id="KW-1003">Cell membrane</keyword>
<dbReference type="PANTHER" id="PTHR43297">
    <property type="entry name" value="OLIGOPEPTIDE TRANSPORT ATP-BINDING PROTEIN APPD"/>
    <property type="match status" value="1"/>
</dbReference>
<dbReference type="InterPro" id="IPR013563">
    <property type="entry name" value="Oligopep_ABC_C"/>
</dbReference>
<evidence type="ECO:0000256" key="5">
    <source>
        <dbReference type="ARBA" id="ARBA00022741"/>
    </source>
</evidence>
<evidence type="ECO:0000256" key="4">
    <source>
        <dbReference type="ARBA" id="ARBA00022475"/>
    </source>
</evidence>
<keyword evidence="7" id="KW-0472">Membrane</keyword>
<evidence type="ECO:0000313" key="9">
    <source>
        <dbReference type="EMBL" id="TYR35190.1"/>
    </source>
</evidence>
<evidence type="ECO:0000259" key="8">
    <source>
        <dbReference type="PROSITE" id="PS50893"/>
    </source>
</evidence>
<dbReference type="InterPro" id="IPR050388">
    <property type="entry name" value="ABC_Ni/Peptide_Import"/>
</dbReference>
<dbReference type="InterPro" id="IPR003439">
    <property type="entry name" value="ABC_transporter-like_ATP-bd"/>
</dbReference>
<dbReference type="NCBIfam" id="TIGR01727">
    <property type="entry name" value="oligo_HPY"/>
    <property type="match status" value="1"/>
</dbReference>
<evidence type="ECO:0000256" key="2">
    <source>
        <dbReference type="ARBA" id="ARBA00005417"/>
    </source>
</evidence>
<keyword evidence="5" id="KW-0547">Nucleotide-binding</keyword>
<keyword evidence="10" id="KW-1185">Reference proteome</keyword>
<dbReference type="Proteomes" id="UP000323258">
    <property type="component" value="Unassembled WGS sequence"/>
</dbReference>
<dbReference type="GO" id="GO:0005524">
    <property type="term" value="F:ATP binding"/>
    <property type="evidence" value="ECO:0007669"/>
    <property type="project" value="UniProtKB-KW"/>
</dbReference>
<dbReference type="RefSeq" id="WP_148913154.1">
    <property type="nucleotide sequence ID" value="NZ_VSZS01000053.1"/>
</dbReference>
<dbReference type="PROSITE" id="PS00211">
    <property type="entry name" value="ABC_TRANSPORTER_1"/>
    <property type="match status" value="1"/>
</dbReference>
<feature type="domain" description="ABC transporter" evidence="8">
    <location>
        <begin position="5"/>
        <end position="256"/>
    </location>
</feature>
<comment type="similarity">
    <text evidence="2">Belongs to the ABC transporter superfamily.</text>
</comment>
<dbReference type="InterPro" id="IPR003593">
    <property type="entry name" value="AAA+_ATPase"/>
</dbReference>
<evidence type="ECO:0000313" key="10">
    <source>
        <dbReference type="Proteomes" id="UP000323258"/>
    </source>
</evidence>
<gene>
    <name evidence="9" type="ORF">FY036_02640</name>
</gene>
<accession>A0A5D4H8M1</accession>
<dbReference type="GO" id="GO:0055085">
    <property type="term" value="P:transmembrane transport"/>
    <property type="evidence" value="ECO:0007669"/>
    <property type="project" value="UniProtKB-ARBA"/>
</dbReference>
<comment type="caution">
    <text evidence="9">The sequence shown here is derived from an EMBL/GenBank/DDBJ whole genome shotgun (WGS) entry which is preliminary data.</text>
</comment>
<dbReference type="GO" id="GO:0005886">
    <property type="term" value="C:plasma membrane"/>
    <property type="evidence" value="ECO:0007669"/>
    <property type="project" value="UniProtKB-SubCell"/>
</dbReference>
<dbReference type="OrthoDB" id="9815712at2"/>
<dbReference type="GO" id="GO:0016887">
    <property type="term" value="F:ATP hydrolysis activity"/>
    <property type="evidence" value="ECO:0007669"/>
    <property type="project" value="InterPro"/>
</dbReference>
<evidence type="ECO:0000256" key="7">
    <source>
        <dbReference type="ARBA" id="ARBA00023136"/>
    </source>
</evidence>
<dbReference type="PROSITE" id="PS50893">
    <property type="entry name" value="ABC_TRANSPORTER_2"/>
    <property type="match status" value="1"/>
</dbReference>
<dbReference type="CDD" id="cd03257">
    <property type="entry name" value="ABC_NikE_OppD_transporters"/>
    <property type="match status" value="1"/>
</dbReference>
<dbReference type="InterPro" id="IPR017871">
    <property type="entry name" value="ABC_transporter-like_CS"/>
</dbReference>
<dbReference type="AlphaFoldDB" id="A0A5D4H8M1"/>
<dbReference type="SMART" id="SM00382">
    <property type="entry name" value="AAA"/>
    <property type="match status" value="1"/>
</dbReference>
<dbReference type="FunFam" id="3.40.50.300:FF:000016">
    <property type="entry name" value="Oligopeptide ABC transporter ATP-binding component"/>
    <property type="match status" value="1"/>
</dbReference>
<proteinExistence type="inferred from homology"/>
<keyword evidence="3" id="KW-0813">Transport</keyword>
<dbReference type="Gene3D" id="3.40.50.300">
    <property type="entry name" value="P-loop containing nucleotide triphosphate hydrolases"/>
    <property type="match status" value="1"/>
</dbReference>
<dbReference type="Pfam" id="PF08352">
    <property type="entry name" value="oligo_HPY"/>
    <property type="match status" value="1"/>
</dbReference>
<protein>
    <submittedName>
        <fullName evidence="9">ABC transporter ATP-binding protein</fullName>
    </submittedName>
</protein>
<evidence type="ECO:0000256" key="3">
    <source>
        <dbReference type="ARBA" id="ARBA00022448"/>
    </source>
</evidence>
<dbReference type="InterPro" id="IPR027417">
    <property type="entry name" value="P-loop_NTPase"/>
</dbReference>
<dbReference type="GO" id="GO:0015833">
    <property type="term" value="P:peptide transport"/>
    <property type="evidence" value="ECO:0007669"/>
    <property type="project" value="InterPro"/>
</dbReference>
<dbReference type="PANTHER" id="PTHR43297:SF2">
    <property type="entry name" value="DIPEPTIDE TRANSPORT ATP-BINDING PROTEIN DPPD"/>
    <property type="match status" value="1"/>
</dbReference>
<reference evidence="9 10" key="2">
    <citation type="submission" date="2019-09" db="EMBL/GenBank/DDBJ databases">
        <title>Mesorhizobium sp. MaA-C15 isolated from Microcystis aeruginosa.</title>
        <authorList>
            <person name="Jeong S.E."/>
            <person name="Jin H.M."/>
            <person name="Jeon C.O."/>
        </authorList>
    </citation>
    <scope>NUCLEOTIDE SEQUENCE [LARGE SCALE GENOMIC DNA]</scope>
    <source>
        <strain evidence="9 10">MaA-C15</strain>
    </source>
</reference>
<comment type="subcellular location">
    <subcellularLocation>
        <location evidence="1">Cell inner membrane</location>
        <topology evidence="1">Peripheral membrane protein</topology>
    </subcellularLocation>
</comment>
<dbReference type="EMBL" id="VSZS01000053">
    <property type="protein sequence ID" value="TYR35190.1"/>
    <property type="molecule type" value="Genomic_DNA"/>
</dbReference>
<organism evidence="9 10">
    <name type="scientific">Neoaquamicrobium microcysteis</name>
    <dbReference type="NCBI Taxonomy" id="2682781"/>
    <lineage>
        <taxon>Bacteria</taxon>
        <taxon>Pseudomonadati</taxon>
        <taxon>Pseudomonadota</taxon>
        <taxon>Alphaproteobacteria</taxon>
        <taxon>Hyphomicrobiales</taxon>
        <taxon>Phyllobacteriaceae</taxon>
        <taxon>Neoaquamicrobium</taxon>
    </lineage>
</organism>
<reference evidence="9 10" key="1">
    <citation type="submission" date="2019-08" db="EMBL/GenBank/DDBJ databases">
        <authorList>
            <person name="Seo Y.L."/>
        </authorList>
    </citation>
    <scope>NUCLEOTIDE SEQUENCE [LARGE SCALE GENOMIC DNA]</scope>
    <source>
        <strain evidence="9 10">MaA-C15</strain>
    </source>
</reference>
<evidence type="ECO:0000256" key="6">
    <source>
        <dbReference type="ARBA" id="ARBA00022840"/>
    </source>
</evidence>
<name>A0A5D4H8M1_9HYPH</name>